<evidence type="ECO:0000313" key="3">
    <source>
        <dbReference type="Proteomes" id="UP000191691"/>
    </source>
</evidence>
<gene>
    <name evidence="2" type="ORF">PENNAL_c0051G09921</name>
</gene>
<dbReference type="AlphaFoldDB" id="A0A1V6XW94"/>
<feature type="compositionally biased region" description="Basic residues" evidence="1">
    <location>
        <begin position="18"/>
        <end position="34"/>
    </location>
</feature>
<reference evidence="3" key="1">
    <citation type="journal article" date="2017" name="Nat. Microbiol.">
        <title>Global analysis of biosynthetic gene clusters reveals vast potential of secondary metabolite production in Penicillium species.</title>
        <authorList>
            <person name="Nielsen J.C."/>
            <person name="Grijseels S."/>
            <person name="Prigent S."/>
            <person name="Ji B."/>
            <person name="Dainat J."/>
            <person name="Nielsen K.F."/>
            <person name="Frisvad J.C."/>
            <person name="Workman M."/>
            <person name="Nielsen J."/>
        </authorList>
    </citation>
    <scope>NUCLEOTIDE SEQUENCE [LARGE SCALE GENOMIC DNA]</scope>
    <source>
        <strain evidence="3">IBT 13039</strain>
    </source>
</reference>
<protein>
    <submittedName>
        <fullName evidence="2">Uncharacterized protein</fullName>
    </submittedName>
</protein>
<sequence>MAKDTGKASQPNPSPAPKGKHKKTGHLSKMKAHKKAIKKRKWARITACYNALAEHYLQQGGSAHPEEMRNRCLKIIHDMAVLMSEFKVILRKLEPYVLFVLV</sequence>
<dbReference type="EMBL" id="MOOB01000051">
    <property type="protein sequence ID" value="OQE79429.1"/>
    <property type="molecule type" value="Genomic_DNA"/>
</dbReference>
<feature type="region of interest" description="Disordered" evidence="1">
    <location>
        <begin position="1"/>
        <end position="34"/>
    </location>
</feature>
<name>A0A1V6XW94_PENNA</name>
<dbReference type="Proteomes" id="UP000191691">
    <property type="component" value="Unassembled WGS sequence"/>
</dbReference>
<comment type="caution">
    <text evidence="2">The sequence shown here is derived from an EMBL/GenBank/DDBJ whole genome shotgun (WGS) entry which is preliminary data.</text>
</comment>
<evidence type="ECO:0000256" key="1">
    <source>
        <dbReference type="SAM" id="MobiDB-lite"/>
    </source>
</evidence>
<dbReference type="OMA" id="WARITAC"/>
<keyword evidence="3" id="KW-1185">Reference proteome</keyword>
<accession>A0A1V6XW94</accession>
<proteinExistence type="predicted"/>
<organism evidence="2 3">
    <name type="scientific">Penicillium nalgiovense</name>
    <dbReference type="NCBI Taxonomy" id="60175"/>
    <lineage>
        <taxon>Eukaryota</taxon>
        <taxon>Fungi</taxon>
        <taxon>Dikarya</taxon>
        <taxon>Ascomycota</taxon>
        <taxon>Pezizomycotina</taxon>
        <taxon>Eurotiomycetes</taxon>
        <taxon>Eurotiomycetidae</taxon>
        <taxon>Eurotiales</taxon>
        <taxon>Aspergillaceae</taxon>
        <taxon>Penicillium</taxon>
    </lineage>
</organism>
<evidence type="ECO:0000313" key="2">
    <source>
        <dbReference type="EMBL" id="OQE79429.1"/>
    </source>
</evidence>